<dbReference type="GO" id="GO:0009132">
    <property type="term" value="P:nucleoside diphosphate metabolic process"/>
    <property type="evidence" value="ECO:0007669"/>
    <property type="project" value="InterPro"/>
</dbReference>
<dbReference type="NCBIfam" id="NF007980">
    <property type="entry name" value="PRK10707.1"/>
    <property type="match status" value="1"/>
</dbReference>
<organism evidence="9 10">
    <name type="scientific">Halovulum marinum</name>
    <dbReference type="NCBI Taxonomy" id="2662447"/>
    <lineage>
        <taxon>Bacteria</taxon>
        <taxon>Pseudomonadati</taxon>
        <taxon>Pseudomonadota</taxon>
        <taxon>Alphaproteobacteria</taxon>
        <taxon>Rhodobacterales</taxon>
        <taxon>Paracoccaceae</taxon>
        <taxon>Halovulum</taxon>
    </lineage>
</organism>
<comment type="cofactor">
    <cofactor evidence="2">
        <name>Mg(2+)</name>
        <dbReference type="ChEBI" id="CHEBI:18420"/>
    </cofactor>
</comment>
<evidence type="ECO:0000256" key="6">
    <source>
        <dbReference type="ARBA" id="ARBA00022842"/>
    </source>
</evidence>
<evidence type="ECO:0000313" key="10">
    <source>
        <dbReference type="Proteomes" id="UP000474957"/>
    </source>
</evidence>
<evidence type="ECO:0000259" key="8">
    <source>
        <dbReference type="PROSITE" id="PS51462"/>
    </source>
</evidence>
<dbReference type="AlphaFoldDB" id="A0A6L5Z0B1"/>
<reference evidence="9 10" key="1">
    <citation type="submission" date="2019-10" db="EMBL/GenBank/DDBJ databases">
        <title>Cognatihalovulum marinum gen. nov. sp. nov., a new member of the family Rhodobacteraceae isolated from deep seawater of the Northwest Indian Ocean.</title>
        <authorList>
            <person name="Ruan C."/>
            <person name="Wang J."/>
            <person name="Zheng X."/>
            <person name="Song L."/>
            <person name="Zhu Y."/>
            <person name="Huang Y."/>
            <person name="Lu Z."/>
            <person name="Du W."/>
            <person name="Huang L."/>
            <person name="Dai X."/>
        </authorList>
    </citation>
    <scope>NUCLEOTIDE SEQUENCE [LARGE SCALE GENOMIC DNA]</scope>
    <source>
        <strain evidence="9 10">2CG4</strain>
    </source>
</reference>
<proteinExistence type="inferred from homology"/>
<dbReference type="GO" id="GO:0010945">
    <property type="term" value="F:coenzyme A diphosphatase activity"/>
    <property type="evidence" value="ECO:0007669"/>
    <property type="project" value="InterPro"/>
</dbReference>
<name>A0A6L5Z0B1_9RHOB</name>
<dbReference type="Proteomes" id="UP000474957">
    <property type="component" value="Unassembled WGS sequence"/>
</dbReference>
<dbReference type="EMBL" id="WIND01000004">
    <property type="protein sequence ID" value="MSU89535.1"/>
    <property type="molecule type" value="Genomic_DNA"/>
</dbReference>
<dbReference type="GO" id="GO:0000287">
    <property type="term" value="F:magnesium ion binding"/>
    <property type="evidence" value="ECO:0007669"/>
    <property type="project" value="InterPro"/>
</dbReference>
<dbReference type="Pfam" id="PF00293">
    <property type="entry name" value="NUDIX"/>
    <property type="match status" value="1"/>
</dbReference>
<gene>
    <name evidence="9" type="ORF">GE300_07890</name>
</gene>
<comment type="cofactor">
    <cofactor evidence="1">
        <name>Mn(2+)</name>
        <dbReference type="ChEBI" id="CHEBI:29035"/>
    </cofactor>
</comment>
<dbReference type="Gene3D" id="3.90.79.10">
    <property type="entry name" value="Nucleoside Triphosphate Pyrophosphohydrolase"/>
    <property type="match status" value="1"/>
</dbReference>
<dbReference type="PANTHER" id="PTHR12992:SF11">
    <property type="entry name" value="MITOCHONDRIAL COENZYME A DIPHOSPHATASE NUDT8"/>
    <property type="match status" value="1"/>
</dbReference>
<dbReference type="InterPro" id="IPR045121">
    <property type="entry name" value="CoAse"/>
</dbReference>
<keyword evidence="10" id="KW-1185">Reference proteome</keyword>
<protein>
    <submittedName>
        <fullName evidence="9">CoA pyrophosphatase</fullName>
    </submittedName>
</protein>
<evidence type="ECO:0000256" key="7">
    <source>
        <dbReference type="ARBA" id="ARBA00023211"/>
    </source>
</evidence>
<dbReference type="CDD" id="cd03426">
    <property type="entry name" value="NUDIX_CoAse_Nudt7"/>
    <property type="match status" value="1"/>
</dbReference>
<dbReference type="InterPro" id="IPR015797">
    <property type="entry name" value="NUDIX_hydrolase-like_dom_sf"/>
</dbReference>
<dbReference type="PANTHER" id="PTHR12992">
    <property type="entry name" value="NUDIX HYDROLASE"/>
    <property type="match status" value="1"/>
</dbReference>
<keyword evidence="4" id="KW-0479">Metal-binding</keyword>
<evidence type="ECO:0000256" key="3">
    <source>
        <dbReference type="ARBA" id="ARBA00006506"/>
    </source>
</evidence>
<evidence type="ECO:0000256" key="5">
    <source>
        <dbReference type="ARBA" id="ARBA00022801"/>
    </source>
</evidence>
<keyword evidence="5" id="KW-0378">Hydrolase</keyword>
<keyword evidence="7" id="KW-0464">Manganese</keyword>
<dbReference type="PROSITE" id="PS51462">
    <property type="entry name" value="NUDIX"/>
    <property type="match status" value="1"/>
</dbReference>
<evidence type="ECO:0000256" key="2">
    <source>
        <dbReference type="ARBA" id="ARBA00001946"/>
    </source>
</evidence>
<evidence type="ECO:0000313" key="9">
    <source>
        <dbReference type="EMBL" id="MSU89535.1"/>
    </source>
</evidence>
<evidence type="ECO:0000256" key="4">
    <source>
        <dbReference type="ARBA" id="ARBA00022723"/>
    </source>
</evidence>
<dbReference type="PROSITE" id="PS01293">
    <property type="entry name" value="NUDIX_COA"/>
    <property type="match status" value="1"/>
</dbReference>
<feature type="domain" description="Nudix hydrolase" evidence="8">
    <location>
        <begin position="32"/>
        <end position="168"/>
    </location>
</feature>
<evidence type="ECO:0000256" key="1">
    <source>
        <dbReference type="ARBA" id="ARBA00001936"/>
    </source>
</evidence>
<dbReference type="GO" id="GO:0030145">
    <property type="term" value="F:manganese ion binding"/>
    <property type="evidence" value="ECO:0007669"/>
    <property type="project" value="InterPro"/>
</dbReference>
<sequence>MARLLRGPWRGDSSDFDLAPDIRTALPPGRKLKPAAVLIALVERDDGPHVLLTRRSRRLKAHPGQIAFPGGRVDAGDASSWHAALREAQEEIGLEPALVAPLGAMPRHETVTGFDVEPHVGRVAPGFSVRAAEAEVAEVFEVPLAFLLDPVNYQVHERDWNGRRRRYYAVPWGPYYIWGATARILKALSDRVQAG</sequence>
<comment type="similarity">
    <text evidence="3">Belongs to the Nudix hydrolase family. PCD1 subfamily.</text>
</comment>
<comment type="caution">
    <text evidence="9">The sequence shown here is derived from an EMBL/GenBank/DDBJ whole genome shotgun (WGS) entry which is preliminary data.</text>
</comment>
<dbReference type="RefSeq" id="WP_154446132.1">
    <property type="nucleotide sequence ID" value="NZ_WIND01000004.1"/>
</dbReference>
<accession>A0A6L5Z0B1</accession>
<dbReference type="InterPro" id="IPR000059">
    <property type="entry name" value="NUDIX_hydrolase_NudL_CS"/>
</dbReference>
<dbReference type="InterPro" id="IPR000086">
    <property type="entry name" value="NUDIX_hydrolase_dom"/>
</dbReference>
<dbReference type="SUPFAM" id="SSF55811">
    <property type="entry name" value="Nudix"/>
    <property type="match status" value="1"/>
</dbReference>
<keyword evidence="6" id="KW-0460">Magnesium</keyword>